<keyword evidence="2" id="KW-1185">Reference proteome</keyword>
<proteinExistence type="predicted"/>
<sequence length="80" mass="9180">MLYGSVLRDNLPILLHYNAPFRIAPTLPEVLKHYPYSRGMNPYDFDLFPQLKEAFQYKTFPDMSSGPKDSPLLSSTINPC</sequence>
<accession>A0A8X6QB91</accession>
<name>A0A8X6QB91_NEPPI</name>
<comment type="caution">
    <text evidence="1">The sequence shown here is derived from an EMBL/GenBank/DDBJ whole genome shotgun (WGS) entry which is preliminary data.</text>
</comment>
<dbReference type="OrthoDB" id="10017160at2759"/>
<evidence type="ECO:0000313" key="1">
    <source>
        <dbReference type="EMBL" id="GFU15908.1"/>
    </source>
</evidence>
<reference evidence="1" key="1">
    <citation type="submission" date="2020-08" db="EMBL/GenBank/DDBJ databases">
        <title>Multicomponent nature underlies the extraordinary mechanical properties of spider dragline silk.</title>
        <authorList>
            <person name="Kono N."/>
            <person name="Nakamura H."/>
            <person name="Mori M."/>
            <person name="Yoshida Y."/>
            <person name="Ohtoshi R."/>
            <person name="Malay A.D."/>
            <person name="Moran D.A.P."/>
            <person name="Tomita M."/>
            <person name="Numata K."/>
            <person name="Arakawa K."/>
        </authorList>
    </citation>
    <scope>NUCLEOTIDE SEQUENCE</scope>
</reference>
<evidence type="ECO:0000313" key="2">
    <source>
        <dbReference type="Proteomes" id="UP000887013"/>
    </source>
</evidence>
<dbReference type="EMBL" id="BMAW01030317">
    <property type="protein sequence ID" value="GFU15908.1"/>
    <property type="molecule type" value="Genomic_DNA"/>
</dbReference>
<protein>
    <submittedName>
        <fullName evidence="1">Uncharacterized protein</fullName>
    </submittedName>
</protein>
<organism evidence="1 2">
    <name type="scientific">Nephila pilipes</name>
    <name type="common">Giant wood spider</name>
    <name type="synonym">Nephila maculata</name>
    <dbReference type="NCBI Taxonomy" id="299642"/>
    <lineage>
        <taxon>Eukaryota</taxon>
        <taxon>Metazoa</taxon>
        <taxon>Ecdysozoa</taxon>
        <taxon>Arthropoda</taxon>
        <taxon>Chelicerata</taxon>
        <taxon>Arachnida</taxon>
        <taxon>Araneae</taxon>
        <taxon>Araneomorphae</taxon>
        <taxon>Entelegynae</taxon>
        <taxon>Araneoidea</taxon>
        <taxon>Nephilidae</taxon>
        <taxon>Nephila</taxon>
    </lineage>
</organism>
<dbReference type="Proteomes" id="UP000887013">
    <property type="component" value="Unassembled WGS sequence"/>
</dbReference>
<gene>
    <name evidence="1" type="ORF">NPIL_234621</name>
</gene>
<dbReference type="AlphaFoldDB" id="A0A8X6QB91"/>